<keyword evidence="1 3" id="KW-0547">Nucleotide-binding</keyword>
<gene>
    <name evidence="3" type="primary">rsgA</name>
    <name evidence="6" type="ORF">SAMN05216302_1011107</name>
</gene>
<dbReference type="EMBL" id="FOSP01000011">
    <property type="protein sequence ID" value="SFK65454.1"/>
    <property type="molecule type" value="Genomic_DNA"/>
</dbReference>
<evidence type="ECO:0000313" key="6">
    <source>
        <dbReference type="EMBL" id="SFK65454.1"/>
    </source>
</evidence>
<feature type="domain" description="CP-type G" evidence="5">
    <location>
        <begin position="43"/>
        <end position="196"/>
    </location>
</feature>
<keyword evidence="3" id="KW-0479">Metal-binding</keyword>
<comment type="subcellular location">
    <subcellularLocation>
        <location evidence="3">Cytoplasm</location>
    </subcellularLocation>
</comment>
<dbReference type="PANTHER" id="PTHR32120:SF11">
    <property type="entry name" value="SMALL RIBOSOMAL SUBUNIT BIOGENESIS GTPASE RSGA 1, MITOCHONDRIAL-RELATED"/>
    <property type="match status" value="1"/>
</dbReference>
<feature type="binding site" evidence="3">
    <location>
        <position position="225"/>
    </location>
    <ligand>
        <name>Zn(2+)</name>
        <dbReference type="ChEBI" id="CHEBI:29105"/>
    </ligand>
</feature>
<dbReference type="AlphaFoldDB" id="A0A1I4B9J3"/>
<sequence>MRGKKGGVACGDQVEIKFTTPGQGVIEKILLRKSLLYRSDAFKEKIIAANVTQIIIVVAAVPGFSEELINRCLVAAESQHIQAIIVLNKTDLAEPTKAAIKELSLYESLGYPLIKISAVQDISALKSHLQGHVSVLAGQSGMGKSTILNALIPEAQRATAEISVALNSGCHTTTHSHLYHIDANSDIIDSPGIQAFGLNHIGDENLAWGFTEFHPYIGQCKFNDCRHVNEPGCMLIQATSEKKISTKRFNFYHKLLQK</sequence>
<dbReference type="GO" id="GO:0005525">
    <property type="term" value="F:GTP binding"/>
    <property type="evidence" value="ECO:0007669"/>
    <property type="project" value="UniProtKB-UniRule"/>
</dbReference>
<keyword evidence="3" id="KW-0378">Hydrolase</keyword>
<keyword evidence="3" id="KW-0690">Ribosome biogenesis</keyword>
<keyword evidence="3" id="KW-0963">Cytoplasm</keyword>
<feature type="binding site" evidence="3">
    <location>
        <position position="227"/>
    </location>
    <ligand>
        <name>Zn(2+)</name>
        <dbReference type="ChEBI" id="CHEBI:29105"/>
    </ligand>
</feature>
<keyword evidence="3" id="KW-0699">rRNA-binding</keyword>
<feature type="binding site" evidence="3">
    <location>
        <begin position="88"/>
        <end position="91"/>
    </location>
    <ligand>
        <name>GTP</name>
        <dbReference type="ChEBI" id="CHEBI:37565"/>
    </ligand>
</feature>
<dbReference type="Pfam" id="PF03193">
    <property type="entry name" value="RsgA_GTPase"/>
    <property type="match status" value="1"/>
</dbReference>
<dbReference type="GO" id="GO:0003924">
    <property type="term" value="F:GTPase activity"/>
    <property type="evidence" value="ECO:0007669"/>
    <property type="project" value="UniProtKB-UniRule"/>
</dbReference>
<dbReference type="PANTHER" id="PTHR32120">
    <property type="entry name" value="SMALL RIBOSOMAL SUBUNIT BIOGENESIS GTPASE RSGA"/>
    <property type="match status" value="1"/>
</dbReference>
<keyword evidence="7" id="KW-1185">Reference proteome</keyword>
<evidence type="ECO:0000256" key="3">
    <source>
        <dbReference type="HAMAP-Rule" id="MF_01820"/>
    </source>
</evidence>
<dbReference type="PROSITE" id="PS50936">
    <property type="entry name" value="ENGC_GTPASE"/>
    <property type="match status" value="1"/>
</dbReference>
<proteinExistence type="inferred from homology"/>
<feature type="binding site" evidence="3">
    <location>
        <position position="220"/>
    </location>
    <ligand>
        <name>Zn(2+)</name>
        <dbReference type="ChEBI" id="CHEBI:29105"/>
    </ligand>
</feature>
<dbReference type="Gene3D" id="3.40.50.300">
    <property type="entry name" value="P-loop containing nucleotide triphosphate hydrolases"/>
    <property type="match status" value="1"/>
</dbReference>
<dbReference type="GO" id="GO:0046872">
    <property type="term" value="F:metal ion binding"/>
    <property type="evidence" value="ECO:0007669"/>
    <property type="project" value="UniProtKB-KW"/>
</dbReference>
<dbReference type="GO" id="GO:0042274">
    <property type="term" value="P:ribosomal small subunit biogenesis"/>
    <property type="evidence" value="ECO:0007669"/>
    <property type="project" value="UniProtKB-UniRule"/>
</dbReference>
<dbReference type="Gene3D" id="1.10.40.50">
    <property type="entry name" value="Probable gtpase engc, domain 3"/>
    <property type="match status" value="1"/>
</dbReference>
<evidence type="ECO:0000259" key="5">
    <source>
        <dbReference type="PROSITE" id="PS51721"/>
    </source>
</evidence>
<dbReference type="InterPro" id="IPR004881">
    <property type="entry name" value="Ribosome_biogen_GTPase_RsgA"/>
</dbReference>
<dbReference type="STRING" id="52441.SAMN05216302_1011107"/>
<dbReference type="GO" id="GO:0019843">
    <property type="term" value="F:rRNA binding"/>
    <property type="evidence" value="ECO:0007669"/>
    <property type="project" value="UniProtKB-KW"/>
</dbReference>
<dbReference type="GO" id="GO:0005737">
    <property type="term" value="C:cytoplasm"/>
    <property type="evidence" value="ECO:0007669"/>
    <property type="project" value="UniProtKB-SubCell"/>
</dbReference>
<keyword evidence="3" id="KW-0862">Zinc</keyword>
<evidence type="ECO:0000256" key="2">
    <source>
        <dbReference type="ARBA" id="ARBA00023134"/>
    </source>
</evidence>
<dbReference type="Proteomes" id="UP000199533">
    <property type="component" value="Unassembled WGS sequence"/>
</dbReference>
<dbReference type="NCBIfam" id="TIGR00157">
    <property type="entry name" value="ribosome small subunit-dependent GTPase A"/>
    <property type="match status" value="1"/>
</dbReference>
<accession>A0A1I4B9J3</accession>
<feature type="domain" description="EngC GTPase" evidence="4">
    <location>
        <begin position="49"/>
        <end position="194"/>
    </location>
</feature>
<comment type="function">
    <text evidence="3">One of several proteins that assist in the late maturation steps of the functional core of the 30S ribosomal subunit. Helps release RbfA from mature subunits. May play a role in the assembly of ribosomal proteins into the subunit. Circularly permuted GTPase that catalyzes slow GTP hydrolysis, GTPase activity is stimulated by the 30S ribosomal subunit.</text>
</comment>
<protein>
    <recommendedName>
        <fullName evidence="3">Small ribosomal subunit biogenesis GTPase RsgA</fullName>
        <ecNumber evidence="3">3.6.1.-</ecNumber>
    </recommendedName>
</protein>
<dbReference type="InterPro" id="IPR010914">
    <property type="entry name" value="RsgA_GTPase_dom"/>
</dbReference>
<feature type="binding site" evidence="3">
    <location>
        <begin position="138"/>
        <end position="146"/>
    </location>
    <ligand>
        <name>GTP</name>
        <dbReference type="ChEBI" id="CHEBI:37565"/>
    </ligand>
</feature>
<dbReference type="OrthoDB" id="9809485at2"/>
<keyword evidence="2 3" id="KW-0342">GTP-binding</keyword>
<dbReference type="SUPFAM" id="SSF52540">
    <property type="entry name" value="P-loop containing nucleoside triphosphate hydrolases"/>
    <property type="match status" value="1"/>
</dbReference>
<comment type="cofactor">
    <cofactor evidence="3">
        <name>Zn(2+)</name>
        <dbReference type="ChEBI" id="CHEBI:29105"/>
    </cofactor>
    <text evidence="3">Binds 1 zinc ion per subunit.</text>
</comment>
<comment type="similarity">
    <text evidence="3">Belongs to the TRAFAC class YlqF/YawG GTPase family. RsgA subfamily.</text>
</comment>
<dbReference type="InterPro" id="IPR030378">
    <property type="entry name" value="G_CP_dom"/>
</dbReference>
<evidence type="ECO:0000256" key="1">
    <source>
        <dbReference type="ARBA" id="ARBA00022741"/>
    </source>
</evidence>
<reference evidence="7" key="1">
    <citation type="submission" date="2016-10" db="EMBL/GenBank/DDBJ databases">
        <authorList>
            <person name="Varghese N."/>
            <person name="Submissions S."/>
        </authorList>
    </citation>
    <scope>NUCLEOTIDE SEQUENCE [LARGE SCALE GENOMIC DNA]</scope>
    <source>
        <strain evidence="7">Nm69</strain>
    </source>
</reference>
<dbReference type="InterPro" id="IPR027417">
    <property type="entry name" value="P-loop_NTPase"/>
</dbReference>
<name>A0A1I4B9J3_9PROT</name>
<feature type="binding site" evidence="3">
    <location>
        <position position="233"/>
    </location>
    <ligand>
        <name>Zn(2+)</name>
        <dbReference type="ChEBI" id="CHEBI:29105"/>
    </ligand>
</feature>
<evidence type="ECO:0000313" key="7">
    <source>
        <dbReference type="Proteomes" id="UP000199533"/>
    </source>
</evidence>
<evidence type="ECO:0000259" key="4">
    <source>
        <dbReference type="PROSITE" id="PS50936"/>
    </source>
</evidence>
<comment type="subunit">
    <text evidence="3">Monomer. Associates with 30S ribosomal subunit, binds 16S rRNA.</text>
</comment>
<keyword evidence="3" id="KW-0694">RNA-binding</keyword>
<dbReference type="PROSITE" id="PS51721">
    <property type="entry name" value="G_CP"/>
    <property type="match status" value="1"/>
</dbReference>
<organism evidence="6 7">
    <name type="scientific">Nitrosomonas aestuarii</name>
    <dbReference type="NCBI Taxonomy" id="52441"/>
    <lineage>
        <taxon>Bacteria</taxon>
        <taxon>Pseudomonadati</taxon>
        <taxon>Pseudomonadota</taxon>
        <taxon>Betaproteobacteria</taxon>
        <taxon>Nitrosomonadales</taxon>
        <taxon>Nitrosomonadaceae</taxon>
        <taxon>Nitrosomonas</taxon>
    </lineage>
</organism>
<dbReference type="EC" id="3.6.1.-" evidence="3"/>
<dbReference type="HAMAP" id="MF_01820">
    <property type="entry name" value="GTPase_RsgA"/>
    <property type="match status" value="1"/>
</dbReference>
<dbReference type="CDD" id="cd01854">
    <property type="entry name" value="YjeQ_EngC"/>
    <property type="match status" value="1"/>
</dbReference>